<dbReference type="NCBIfam" id="TIGR01470">
    <property type="entry name" value="cysG_Nterm"/>
    <property type="match status" value="1"/>
</dbReference>
<dbReference type="InterPro" id="IPR006367">
    <property type="entry name" value="Sirohaem_synthase_N"/>
</dbReference>
<keyword evidence="5" id="KW-0627">Porphyrin biosynthesis</keyword>
<sequence>MDRLPLFIDLAGREVVLLGTGPAADAKRRLIEAAGGRVTTDPSSAQLAFVSLTGDAAEAAASDLKRQGLLVNVVDRPDLCDFLIPAIVDRSPVIVAIGTGGASATLAKALRERLEALLPASLGDLARRIGARRRGLAEHLPTPEQRRRFWDDLMTPGAPLDPLAPVGDPDAAIDAALAGDAEAVPSLVSIALTSDDPDDLTLRQLRALSRADTVFHANAPAAILDRARRDAVREKVTTLPEALPAGLSVFLYRIDRA</sequence>
<proteinExistence type="predicted"/>
<dbReference type="Proteomes" id="UP001595615">
    <property type="component" value="Unassembled WGS sequence"/>
</dbReference>
<evidence type="ECO:0000256" key="4">
    <source>
        <dbReference type="ARBA" id="ARBA00023027"/>
    </source>
</evidence>
<dbReference type="Pfam" id="PF13241">
    <property type="entry name" value="NAD_binding_7"/>
    <property type="match status" value="1"/>
</dbReference>
<accession>A0ABV7XDY1</accession>
<dbReference type="Gene3D" id="1.10.8.210">
    <property type="entry name" value="Sirohaem synthase, dimerisation domain"/>
    <property type="match status" value="1"/>
</dbReference>
<reference evidence="8" key="1">
    <citation type="journal article" date="2019" name="Int. J. Syst. Evol. Microbiol.">
        <title>The Global Catalogue of Microorganisms (GCM) 10K type strain sequencing project: providing services to taxonomists for standard genome sequencing and annotation.</title>
        <authorList>
            <consortium name="The Broad Institute Genomics Platform"/>
            <consortium name="The Broad Institute Genome Sequencing Center for Infectious Disease"/>
            <person name="Wu L."/>
            <person name="Ma J."/>
        </authorList>
    </citation>
    <scope>NUCLEOTIDE SEQUENCE [LARGE SCALE GENOMIC DNA]</scope>
    <source>
        <strain evidence="8">KCTC 42644</strain>
    </source>
</reference>
<dbReference type="InterPro" id="IPR019478">
    <property type="entry name" value="Sirohaem_synthase_dimer_dom"/>
</dbReference>
<dbReference type="EMBL" id="JBHRXV010000014">
    <property type="protein sequence ID" value="MFC3714405.1"/>
    <property type="molecule type" value="Genomic_DNA"/>
</dbReference>
<dbReference type="Pfam" id="PF10414">
    <property type="entry name" value="CysG_dimeriser"/>
    <property type="match status" value="1"/>
</dbReference>
<dbReference type="SUPFAM" id="SSF75615">
    <property type="entry name" value="Siroheme synthase middle domains-like"/>
    <property type="match status" value="1"/>
</dbReference>
<dbReference type="EC" id="1.3.1.76" evidence="2"/>
<evidence type="ECO:0000256" key="2">
    <source>
        <dbReference type="ARBA" id="ARBA00012400"/>
    </source>
</evidence>
<keyword evidence="3" id="KW-0560">Oxidoreductase</keyword>
<gene>
    <name evidence="7" type="ORF">ACFOMD_17690</name>
</gene>
<dbReference type="PANTHER" id="PTHR35330">
    <property type="entry name" value="SIROHEME BIOSYNTHESIS PROTEIN MET8"/>
    <property type="match status" value="1"/>
</dbReference>
<evidence type="ECO:0000256" key="1">
    <source>
        <dbReference type="ARBA" id="ARBA00005010"/>
    </source>
</evidence>
<comment type="pathway">
    <text evidence="1">Porphyrin-containing compound metabolism; siroheme biosynthesis; sirohydrochlorin from precorrin-2: step 1/1.</text>
</comment>
<protein>
    <recommendedName>
        <fullName evidence="2">precorrin-2 dehydrogenase</fullName>
        <ecNumber evidence="2">1.3.1.76</ecNumber>
    </recommendedName>
</protein>
<evidence type="ECO:0000256" key="3">
    <source>
        <dbReference type="ARBA" id="ARBA00023002"/>
    </source>
</evidence>
<dbReference type="Gene3D" id="3.30.160.110">
    <property type="entry name" value="Siroheme synthase, domain 2"/>
    <property type="match status" value="1"/>
</dbReference>
<evidence type="ECO:0000313" key="7">
    <source>
        <dbReference type="EMBL" id="MFC3714405.1"/>
    </source>
</evidence>
<dbReference type="InterPro" id="IPR028161">
    <property type="entry name" value="Met8-like"/>
</dbReference>
<evidence type="ECO:0000256" key="5">
    <source>
        <dbReference type="ARBA" id="ARBA00023244"/>
    </source>
</evidence>
<keyword evidence="8" id="KW-1185">Reference proteome</keyword>
<evidence type="ECO:0000313" key="8">
    <source>
        <dbReference type="Proteomes" id="UP001595615"/>
    </source>
</evidence>
<feature type="domain" description="Sirohaem synthase dimerisation" evidence="6">
    <location>
        <begin position="121"/>
        <end position="154"/>
    </location>
</feature>
<keyword evidence="4" id="KW-0520">NAD</keyword>
<organism evidence="7 8">
    <name type="scientific">Sphingoaurantiacus capsulatus</name>
    <dbReference type="NCBI Taxonomy" id="1771310"/>
    <lineage>
        <taxon>Bacteria</taxon>
        <taxon>Pseudomonadati</taxon>
        <taxon>Pseudomonadota</taxon>
        <taxon>Alphaproteobacteria</taxon>
        <taxon>Sphingomonadales</taxon>
        <taxon>Sphingosinicellaceae</taxon>
        <taxon>Sphingoaurantiacus</taxon>
    </lineage>
</organism>
<evidence type="ECO:0000259" key="6">
    <source>
        <dbReference type="Pfam" id="PF10414"/>
    </source>
</evidence>
<comment type="caution">
    <text evidence="7">The sequence shown here is derived from an EMBL/GenBank/DDBJ whole genome shotgun (WGS) entry which is preliminary data.</text>
</comment>
<dbReference type="PANTHER" id="PTHR35330:SF1">
    <property type="entry name" value="SIROHEME BIOSYNTHESIS PROTEIN MET8"/>
    <property type="match status" value="1"/>
</dbReference>
<dbReference type="RefSeq" id="WP_380863933.1">
    <property type="nucleotide sequence ID" value="NZ_JBHRXV010000014.1"/>
</dbReference>
<dbReference type="InterPro" id="IPR037115">
    <property type="entry name" value="Sirohaem_synt_dimer_dom_sf"/>
</dbReference>
<name>A0ABV7XDY1_9SPHN</name>